<evidence type="ECO:0000259" key="1">
    <source>
        <dbReference type="Pfam" id="PF13088"/>
    </source>
</evidence>
<dbReference type="RefSeq" id="WP_259095005.1">
    <property type="nucleotide sequence ID" value="NZ_CP130454.1"/>
</dbReference>
<evidence type="ECO:0000313" key="3">
    <source>
        <dbReference type="Proteomes" id="UP001204798"/>
    </source>
</evidence>
<comment type="caution">
    <text evidence="2">The sequence shown here is derived from an EMBL/GenBank/DDBJ whole genome shotgun (WGS) entry which is preliminary data.</text>
</comment>
<dbReference type="Proteomes" id="UP001204798">
    <property type="component" value="Unassembled WGS sequence"/>
</dbReference>
<dbReference type="CDD" id="cd15482">
    <property type="entry name" value="Sialidase_non-viral"/>
    <property type="match status" value="1"/>
</dbReference>
<dbReference type="Gene3D" id="2.120.10.10">
    <property type="match status" value="1"/>
</dbReference>
<name>A0ABT2EMN9_9BACT</name>
<organism evidence="2 3">
    <name type="scientific">Candidatus Fervidibacter sacchari</name>
    <dbReference type="NCBI Taxonomy" id="1448929"/>
    <lineage>
        <taxon>Bacteria</taxon>
        <taxon>Candidatus Fervidibacterota</taxon>
        <taxon>Candidatus Fervidibacter</taxon>
    </lineage>
</organism>
<dbReference type="Pfam" id="PF13088">
    <property type="entry name" value="BNR_2"/>
    <property type="match status" value="1"/>
</dbReference>
<dbReference type="PANTHER" id="PTHR43752:SF2">
    <property type="entry name" value="BNR_ASP-BOX REPEAT FAMILY PROTEIN"/>
    <property type="match status" value="1"/>
</dbReference>
<gene>
    <name evidence="2" type="ORF">M2350_001339</name>
</gene>
<protein>
    <recommendedName>
        <fullName evidence="1">Sialidase domain-containing protein</fullName>
    </recommendedName>
</protein>
<dbReference type="PANTHER" id="PTHR43752">
    <property type="entry name" value="BNR/ASP-BOX REPEAT FAMILY PROTEIN"/>
    <property type="match status" value="1"/>
</dbReference>
<reference evidence="2 3" key="1">
    <citation type="submission" date="2022-08" db="EMBL/GenBank/DDBJ databases">
        <title>Bacterial and archaeal communities from various locations to study Microbial Dark Matter (Phase II).</title>
        <authorList>
            <person name="Stepanauskas R."/>
        </authorList>
    </citation>
    <scope>NUCLEOTIDE SEQUENCE [LARGE SCALE GENOMIC DNA]</scope>
    <source>
        <strain evidence="2 3">PD1</strain>
    </source>
</reference>
<feature type="domain" description="Sialidase" evidence="1">
    <location>
        <begin position="59"/>
        <end position="337"/>
    </location>
</feature>
<dbReference type="InterPro" id="IPR036278">
    <property type="entry name" value="Sialidase_sf"/>
</dbReference>
<keyword evidence="3" id="KW-1185">Reference proteome</keyword>
<evidence type="ECO:0000313" key="2">
    <source>
        <dbReference type="EMBL" id="MCS3918939.1"/>
    </source>
</evidence>
<sequence>MLEFMLLSGLWAIGNGIESERWVHPLAKPLEIDRNGPFVVLADGSSGTVDEQGFRISKDDGKTWSEAIPVCKGINPKEPASCYLLRTRNNTLVLVYLNFAEYRFEWDEERKEPKEGCKLEVWATRSLDGGKTWVDNQRLLCGYNANFFGLIQTHTGRIVVSLEHLVNDPGRNVVCSFYSDDEGKTWKRSNWIDLGGHGHHDGAMEPTVAELSDGRLLMLIRTSLDRFWQAISDDGGRYWRTIQPSSIDASNSPGYLLRLQSGRLVLVWNRLNPEGRVWQKSVLPQHTEFPSSWHREELSIAFSEDDGKTWTKPIVLARQSGGQLSYPYLFERRPGEIWVIAGFAFRKVWQDPLPLRLKISEDEFVREAQKGR</sequence>
<dbReference type="EMBL" id="JANUCP010000002">
    <property type="protein sequence ID" value="MCS3918939.1"/>
    <property type="molecule type" value="Genomic_DNA"/>
</dbReference>
<dbReference type="InterPro" id="IPR011040">
    <property type="entry name" value="Sialidase"/>
</dbReference>
<accession>A0ABT2EMN9</accession>
<dbReference type="SUPFAM" id="SSF50939">
    <property type="entry name" value="Sialidases"/>
    <property type="match status" value="1"/>
</dbReference>
<proteinExistence type="predicted"/>